<dbReference type="OrthoDB" id="6432266at2759"/>
<proteinExistence type="predicted"/>
<dbReference type="PANTHER" id="PTHR33064">
    <property type="entry name" value="POL PROTEIN"/>
    <property type="match status" value="1"/>
</dbReference>
<dbReference type="AlphaFoldDB" id="U6JT96"/>
<dbReference type="SUPFAM" id="SSF56672">
    <property type="entry name" value="DNA/RNA polymerases"/>
    <property type="match status" value="1"/>
</dbReference>
<name>U6JT96_9EIME</name>
<dbReference type="InterPro" id="IPR043502">
    <property type="entry name" value="DNA/RNA_pol_sf"/>
</dbReference>
<dbReference type="EMBL" id="HG681479">
    <property type="protein sequence ID" value="CDJ28644.1"/>
    <property type="molecule type" value="Genomic_DNA"/>
</dbReference>
<dbReference type="Gene3D" id="3.10.10.10">
    <property type="entry name" value="HIV Type 1 Reverse Transcriptase, subunit A, domain 1"/>
    <property type="match status" value="1"/>
</dbReference>
<dbReference type="Proteomes" id="UP000030744">
    <property type="component" value="Unassembled WGS sequence"/>
</dbReference>
<sequence length="226" mass="25651">MHRIELITVAAPSFVPRYRRPSHLEEAIERQAGELLEKAKVHRSTSAFGDNPVWVKKKDGRSHLIHSTSSTPHPHSQAGLHLYAIWTRGAKLQRQVNQGFWGSIPEGWMVIYMDDLLAFSRTEVEPDPPKIEAIQRWPLPLRTTTDVQKFVGLTPYYRNFIPGVARIAAPLTDLFEKNKQSIWTENEDGPATTHREPEIISSTVRNSPSKAPQRRPIGNLRSSPVL</sequence>
<organism evidence="2 3">
    <name type="scientific">Eimeria mitis</name>
    <dbReference type="NCBI Taxonomy" id="44415"/>
    <lineage>
        <taxon>Eukaryota</taxon>
        <taxon>Sar</taxon>
        <taxon>Alveolata</taxon>
        <taxon>Apicomplexa</taxon>
        <taxon>Conoidasida</taxon>
        <taxon>Coccidia</taxon>
        <taxon>Eucoccidiorida</taxon>
        <taxon>Eimeriorina</taxon>
        <taxon>Eimeriidae</taxon>
        <taxon>Eimeria</taxon>
    </lineage>
</organism>
<protein>
    <submittedName>
        <fullName evidence="2">Uncharacterized protein</fullName>
    </submittedName>
</protein>
<reference evidence="2" key="2">
    <citation type="submission" date="2013-10" db="EMBL/GenBank/DDBJ databases">
        <authorList>
            <person name="Aslett M."/>
        </authorList>
    </citation>
    <scope>NUCLEOTIDE SEQUENCE [LARGE SCALE GENOMIC DNA]</scope>
    <source>
        <strain evidence="2">Houghton</strain>
    </source>
</reference>
<feature type="region of interest" description="Disordered" evidence="1">
    <location>
        <begin position="184"/>
        <end position="226"/>
    </location>
</feature>
<keyword evidence="3" id="KW-1185">Reference proteome</keyword>
<dbReference type="VEuPathDB" id="ToxoDB:EMH_0042660"/>
<evidence type="ECO:0000313" key="3">
    <source>
        <dbReference type="Proteomes" id="UP000030744"/>
    </source>
</evidence>
<accession>U6JT96</accession>
<dbReference type="Gene3D" id="3.30.70.270">
    <property type="match status" value="1"/>
</dbReference>
<dbReference type="InterPro" id="IPR051320">
    <property type="entry name" value="Viral_Replic_Matur_Polypro"/>
</dbReference>
<gene>
    <name evidence="2" type="ORF">EMH_0042660</name>
</gene>
<dbReference type="PANTHER" id="PTHR33064:SF37">
    <property type="entry name" value="RIBONUCLEASE H"/>
    <property type="match status" value="1"/>
</dbReference>
<reference evidence="2" key="1">
    <citation type="submission" date="2013-10" db="EMBL/GenBank/DDBJ databases">
        <title>Genomic analysis of the causative agents of coccidiosis in chickens.</title>
        <authorList>
            <person name="Reid A.J."/>
            <person name="Blake D."/>
            <person name="Billington K."/>
            <person name="Browne H."/>
            <person name="Dunn M."/>
            <person name="Hung S."/>
            <person name="Kawahara F."/>
            <person name="Miranda-Saavedra D."/>
            <person name="Mourier T."/>
            <person name="Nagra H."/>
            <person name="Otto T.D."/>
            <person name="Rawlings N."/>
            <person name="Sanchez A."/>
            <person name="Sanders M."/>
            <person name="Subramaniam C."/>
            <person name="Tay Y."/>
            <person name="Dear P."/>
            <person name="Doerig C."/>
            <person name="Gruber A."/>
            <person name="Parkinson J."/>
            <person name="Shirley M."/>
            <person name="Wan K.L."/>
            <person name="Berriman M."/>
            <person name="Tomley F."/>
            <person name="Pain A."/>
        </authorList>
    </citation>
    <scope>NUCLEOTIDE SEQUENCE [LARGE SCALE GENOMIC DNA]</scope>
    <source>
        <strain evidence="2">Houghton</strain>
    </source>
</reference>
<feature type="compositionally biased region" description="Polar residues" evidence="1">
    <location>
        <begin position="200"/>
        <end position="210"/>
    </location>
</feature>
<dbReference type="RefSeq" id="XP_013351218.1">
    <property type="nucleotide sequence ID" value="XM_013495764.1"/>
</dbReference>
<evidence type="ECO:0000313" key="2">
    <source>
        <dbReference type="EMBL" id="CDJ28644.1"/>
    </source>
</evidence>
<evidence type="ECO:0000256" key="1">
    <source>
        <dbReference type="SAM" id="MobiDB-lite"/>
    </source>
</evidence>
<dbReference type="GeneID" id="25378986"/>
<dbReference type="InterPro" id="IPR043128">
    <property type="entry name" value="Rev_trsase/Diguanyl_cyclase"/>
</dbReference>